<dbReference type="GO" id="GO:0030674">
    <property type="term" value="F:protein-macromolecule adaptor activity"/>
    <property type="evidence" value="ECO:0007669"/>
    <property type="project" value="TreeGrafter"/>
</dbReference>
<dbReference type="InterPro" id="IPR014752">
    <property type="entry name" value="Arrestin-like_C"/>
</dbReference>
<feature type="region of interest" description="Disordered" evidence="1">
    <location>
        <begin position="780"/>
        <end position="825"/>
    </location>
</feature>
<evidence type="ECO:0000256" key="1">
    <source>
        <dbReference type="SAM" id="MobiDB-lite"/>
    </source>
</evidence>
<keyword evidence="4" id="KW-1185">Reference proteome</keyword>
<dbReference type="OrthoDB" id="298939at2759"/>
<feature type="compositionally biased region" description="Low complexity" evidence="1">
    <location>
        <begin position="958"/>
        <end position="979"/>
    </location>
</feature>
<comment type="caution">
    <text evidence="3">The sequence shown here is derived from an EMBL/GenBank/DDBJ whole genome shotgun (WGS) entry which is preliminary data.</text>
</comment>
<dbReference type="EMBL" id="JABCKV010000007">
    <property type="protein sequence ID" value="KAG5647769.1"/>
    <property type="molecule type" value="Genomic_DNA"/>
</dbReference>
<feature type="compositionally biased region" description="Basic and acidic residues" evidence="1">
    <location>
        <begin position="664"/>
        <end position="673"/>
    </location>
</feature>
<dbReference type="InterPro" id="IPR014756">
    <property type="entry name" value="Ig_E-set"/>
</dbReference>
<proteinExistence type="predicted"/>
<dbReference type="GO" id="GO:0005829">
    <property type="term" value="C:cytosol"/>
    <property type="evidence" value="ECO:0007669"/>
    <property type="project" value="TreeGrafter"/>
</dbReference>
<dbReference type="Pfam" id="PF08445">
    <property type="entry name" value="FR47"/>
    <property type="match status" value="1"/>
</dbReference>
<dbReference type="GO" id="GO:0070086">
    <property type="term" value="P:ubiquitin-dependent endocytosis"/>
    <property type="evidence" value="ECO:0007669"/>
    <property type="project" value="TreeGrafter"/>
</dbReference>
<dbReference type="SUPFAM" id="SSF81296">
    <property type="entry name" value="E set domains"/>
    <property type="match status" value="1"/>
</dbReference>
<dbReference type="InterPro" id="IPR011022">
    <property type="entry name" value="Arrestin_C-like"/>
</dbReference>
<dbReference type="Gene3D" id="3.40.630.30">
    <property type="match status" value="1"/>
</dbReference>
<feature type="region of interest" description="Disordered" evidence="1">
    <location>
        <begin position="1029"/>
        <end position="1058"/>
    </location>
</feature>
<feature type="region of interest" description="Disordered" evidence="1">
    <location>
        <begin position="623"/>
        <end position="710"/>
    </location>
</feature>
<evidence type="ECO:0000313" key="3">
    <source>
        <dbReference type="EMBL" id="KAG5647769.1"/>
    </source>
</evidence>
<dbReference type="PANTHER" id="PTHR11188:SF17">
    <property type="entry name" value="FI21816P1"/>
    <property type="match status" value="1"/>
</dbReference>
<name>A0A9P7GC33_9AGAR</name>
<dbReference type="SMART" id="SM01017">
    <property type="entry name" value="Arrestin_C"/>
    <property type="match status" value="1"/>
</dbReference>
<protein>
    <recommendedName>
        <fullName evidence="2">Arrestin C-terminal-like domain-containing protein</fullName>
    </recommendedName>
</protein>
<dbReference type="SUPFAM" id="SSF55729">
    <property type="entry name" value="Acyl-CoA N-acyltransferases (Nat)"/>
    <property type="match status" value="1"/>
</dbReference>
<dbReference type="Gene3D" id="2.60.40.640">
    <property type="match status" value="1"/>
</dbReference>
<dbReference type="PANTHER" id="PTHR11188">
    <property type="entry name" value="ARRESTIN DOMAIN CONTAINING PROTEIN"/>
    <property type="match status" value="1"/>
</dbReference>
<dbReference type="InterPro" id="IPR050357">
    <property type="entry name" value="Arrestin_domain-protein"/>
</dbReference>
<feature type="domain" description="Arrestin C-terminal-like" evidence="2">
    <location>
        <begin position="437"/>
        <end position="600"/>
    </location>
</feature>
<dbReference type="GO" id="GO:0016747">
    <property type="term" value="F:acyltransferase activity, transferring groups other than amino-acyl groups"/>
    <property type="evidence" value="ECO:0007669"/>
    <property type="project" value="InterPro"/>
</dbReference>
<dbReference type="Pfam" id="PF02752">
    <property type="entry name" value="Arrestin_C"/>
    <property type="match status" value="1"/>
</dbReference>
<organism evidence="3 4">
    <name type="scientific">Asterophora parasitica</name>
    <dbReference type="NCBI Taxonomy" id="117018"/>
    <lineage>
        <taxon>Eukaryota</taxon>
        <taxon>Fungi</taxon>
        <taxon>Dikarya</taxon>
        <taxon>Basidiomycota</taxon>
        <taxon>Agaricomycotina</taxon>
        <taxon>Agaricomycetes</taxon>
        <taxon>Agaricomycetidae</taxon>
        <taxon>Agaricales</taxon>
        <taxon>Tricholomatineae</taxon>
        <taxon>Lyophyllaceae</taxon>
        <taxon>Asterophora</taxon>
    </lineage>
</organism>
<dbReference type="GO" id="GO:0005886">
    <property type="term" value="C:plasma membrane"/>
    <property type="evidence" value="ECO:0007669"/>
    <property type="project" value="TreeGrafter"/>
</dbReference>
<sequence>MEEATKEARLLTSNKQLWVHTIDAVNKPSEIASIVAVTRESASVAAITKVYTNPAWRSQRCAERLVRKVTQSLLRTKESVILYVAHNNPAASKVYNRVGFAGLEKFLPAVDGVDSWLELGFDRNVIELGHCTATGAGRPSPLDTDSDTSRPCYPARSISAAQSLISDTADSLLYEIQDFDEPGHFDVVQQPTLSRHGTLLSVNAAPARNAAELKSILGGAGARLKPGAAVLPNPGRPADGVDRTSLEQAKPKARVEVDIVLDRKTYVQGGYLQGHVKVRIHPASNRGGAPVMISGGKVRLIGFESLSNDQDRYPFYQCSSPLSTVTATSGGLYVSNPDEEGFALAIEGDYTLPFSMYLPMSADYGIPKGAVQLQSGVVVRYVAMVSIKVKDSISESRSIAHFYRNCEIWPRLNPTTIFSPAERPLLATAMKGVFMGGSGKVDLTASVHRLHWIAGQQCFVKVNVDNGSKKTIKSLALALIRSTVVFKPDHSLDAFGDADPDACQTSTTEKVVAESVLQMGQRGTLGHASAKGWWTGVLPGEQLEFSHSILLPPDELSVTRSRLLEVNYFVRATMRAGKLRTTDVQTSLPIRIVNFLSVDPPPTFTLPGATSDQATMQHLHELANARPAKPYIRPSPNYPPRSRGPSGLYRSNSTALESLEADEEHLPSPDEHLRRHPSQNESLAPEDAYEGDTPDSDFSDSGEHDPYTNDIDEELQGLTIYEDDADEIIPQTIQADPEYAPRFADLYHASIQDGLCESAAQGARENGGHKILQHTVASFPGSFGLPQQRSQPHPGDEIDLQLQPNSRPPTSLARPVRPQGPSTFAQRVQRKMEASGLQPSISLGDASLPSSARDIPSIGQQLVSVDSSNAMYHDEPSHFAQPQEPVQPSQVLVTNRDPTYYRIQPAAPVLRPALPPVPERYPPPLLSKSRAGCSDVTSSSGARYTLPKPPSMGPSQGTILGSGRTTSSTSSYTAPYTTLPLPPSISQHADSSHDTGMAQCYLSQQHPGTRHQDPGDECFLEAVPSHDSHFGGAGLRPSMMALRGNSEGSSSSVKDRVRELEERQKWLEENGLQ</sequence>
<reference evidence="3" key="1">
    <citation type="submission" date="2020-07" db="EMBL/GenBank/DDBJ databases">
        <authorList>
            <person name="Nieuwenhuis M."/>
            <person name="Van De Peppel L.J.J."/>
        </authorList>
    </citation>
    <scope>NUCLEOTIDE SEQUENCE</scope>
    <source>
        <strain evidence="3">AP01</strain>
        <tissue evidence="3">Mycelium</tissue>
    </source>
</reference>
<reference evidence="3" key="2">
    <citation type="submission" date="2021-10" db="EMBL/GenBank/DDBJ databases">
        <title>Phylogenomics reveals ancestral predisposition of the termite-cultivated fungus Termitomyces towards a domesticated lifestyle.</title>
        <authorList>
            <person name="Auxier B."/>
            <person name="Grum-Grzhimaylo A."/>
            <person name="Cardenas M.E."/>
            <person name="Lodge J.D."/>
            <person name="Laessoe T."/>
            <person name="Pedersen O."/>
            <person name="Smith M.E."/>
            <person name="Kuyper T.W."/>
            <person name="Franco-Molano E.A."/>
            <person name="Baroni T.J."/>
            <person name="Aanen D.K."/>
        </authorList>
    </citation>
    <scope>NUCLEOTIDE SEQUENCE</scope>
    <source>
        <strain evidence="3">AP01</strain>
        <tissue evidence="3">Mycelium</tissue>
    </source>
</reference>
<dbReference type="AlphaFoldDB" id="A0A9P7GC33"/>
<dbReference type="InterPro" id="IPR016181">
    <property type="entry name" value="Acyl_CoA_acyltransferase"/>
</dbReference>
<evidence type="ECO:0000313" key="4">
    <source>
        <dbReference type="Proteomes" id="UP000775547"/>
    </source>
</evidence>
<evidence type="ECO:0000259" key="2">
    <source>
        <dbReference type="SMART" id="SM01017"/>
    </source>
</evidence>
<gene>
    <name evidence="3" type="ORF">DXG03_008492</name>
</gene>
<dbReference type="InterPro" id="IPR013653">
    <property type="entry name" value="GCN5-like_dom"/>
</dbReference>
<feature type="compositionally biased region" description="Acidic residues" evidence="1">
    <location>
        <begin position="687"/>
        <end position="700"/>
    </location>
</feature>
<accession>A0A9P7GC33</accession>
<dbReference type="Proteomes" id="UP000775547">
    <property type="component" value="Unassembled WGS sequence"/>
</dbReference>
<dbReference type="GO" id="GO:0031625">
    <property type="term" value="F:ubiquitin protein ligase binding"/>
    <property type="evidence" value="ECO:0007669"/>
    <property type="project" value="TreeGrafter"/>
</dbReference>
<feature type="region of interest" description="Disordered" evidence="1">
    <location>
        <begin position="923"/>
        <end position="981"/>
    </location>
</feature>